<dbReference type="AlphaFoldDB" id="X1TIS1"/>
<accession>X1TIS1</accession>
<feature type="non-terminal residue" evidence="1">
    <location>
        <position position="149"/>
    </location>
</feature>
<evidence type="ECO:0000313" key="1">
    <source>
        <dbReference type="EMBL" id="GAJ05169.1"/>
    </source>
</evidence>
<reference evidence="1" key="1">
    <citation type="journal article" date="2014" name="Front. Microbiol.">
        <title>High frequency of phylogenetically diverse reductive dehalogenase-homologous genes in deep subseafloor sedimentary metagenomes.</title>
        <authorList>
            <person name="Kawai M."/>
            <person name="Futagami T."/>
            <person name="Toyoda A."/>
            <person name="Takaki Y."/>
            <person name="Nishi S."/>
            <person name="Hori S."/>
            <person name="Arai W."/>
            <person name="Tsubouchi T."/>
            <person name="Morono Y."/>
            <person name="Uchiyama I."/>
            <person name="Ito T."/>
            <person name="Fujiyama A."/>
            <person name="Inagaki F."/>
            <person name="Takami H."/>
        </authorList>
    </citation>
    <scope>NUCLEOTIDE SEQUENCE</scope>
    <source>
        <strain evidence="1">Expedition CK06-06</strain>
    </source>
</reference>
<organism evidence="1">
    <name type="scientific">marine sediment metagenome</name>
    <dbReference type="NCBI Taxonomy" id="412755"/>
    <lineage>
        <taxon>unclassified sequences</taxon>
        <taxon>metagenomes</taxon>
        <taxon>ecological metagenomes</taxon>
    </lineage>
</organism>
<gene>
    <name evidence="1" type="ORF">S12H4_50345</name>
</gene>
<proteinExistence type="predicted"/>
<name>X1TIS1_9ZZZZ</name>
<dbReference type="EMBL" id="BARW01031691">
    <property type="protein sequence ID" value="GAJ05169.1"/>
    <property type="molecule type" value="Genomic_DNA"/>
</dbReference>
<comment type="caution">
    <text evidence="1">The sequence shown here is derived from an EMBL/GenBank/DDBJ whole genome shotgun (WGS) entry which is preliminary data.</text>
</comment>
<protein>
    <recommendedName>
        <fullName evidence="2">Fibronectin type-III domain-containing protein</fullName>
    </recommendedName>
</protein>
<evidence type="ECO:0008006" key="2">
    <source>
        <dbReference type="Google" id="ProtNLM"/>
    </source>
</evidence>
<sequence length="149" mass="16488">MIIVGQVSLGGWPVADDCLIEGKSYTCRAFASNEFGRVYGEEVDFSTTPRTYLDEDFEETVGETTVVENERIENLPAGVIASRRGFRYGTTEAADEFDVHENGSFGNESYSMMLPDLLPGTTYYVVAYIVVDGIVYEGEMRTKTTDSEG</sequence>